<keyword evidence="2" id="KW-0732">Signal</keyword>
<evidence type="ECO:0000313" key="4">
    <source>
        <dbReference type="Proteomes" id="UP000825002"/>
    </source>
</evidence>
<name>A0ABQ7S9P0_9ACAR</name>
<evidence type="ECO:0000256" key="2">
    <source>
        <dbReference type="SAM" id="SignalP"/>
    </source>
</evidence>
<feature type="chain" id="PRO_5045402510" evidence="2">
    <location>
        <begin position="21"/>
        <end position="264"/>
    </location>
</feature>
<gene>
    <name evidence="3" type="ORF">GZH46_01310</name>
</gene>
<proteinExistence type="predicted"/>
<evidence type="ECO:0000256" key="1">
    <source>
        <dbReference type="SAM" id="MobiDB-lite"/>
    </source>
</evidence>
<comment type="caution">
    <text evidence="3">The sequence shown here is derived from an EMBL/GenBank/DDBJ whole genome shotgun (WGS) entry which is preliminary data.</text>
</comment>
<feature type="region of interest" description="Disordered" evidence="1">
    <location>
        <begin position="213"/>
        <end position="232"/>
    </location>
</feature>
<accession>A0ABQ7S9P0</accession>
<feature type="signal peptide" evidence="2">
    <location>
        <begin position="1"/>
        <end position="20"/>
    </location>
</feature>
<keyword evidence="4" id="KW-1185">Reference proteome</keyword>
<evidence type="ECO:0000313" key="3">
    <source>
        <dbReference type="EMBL" id="KAG9510155.1"/>
    </source>
</evidence>
<dbReference type="Proteomes" id="UP000825002">
    <property type="component" value="Unassembled WGS sequence"/>
</dbReference>
<dbReference type="EMBL" id="JAIFTH010000220">
    <property type="protein sequence ID" value="KAG9510155.1"/>
    <property type="molecule type" value="Genomic_DNA"/>
</dbReference>
<reference evidence="3 4" key="1">
    <citation type="submission" date="2020-10" db="EMBL/GenBank/DDBJ databases">
        <authorList>
            <person name="Klimov P.B."/>
            <person name="Dyachkov S.M."/>
            <person name="Chetverikov P.E."/>
        </authorList>
    </citation>
    <scope>NUCLEOTIDE SEQUENCE [LARGE SCALE GENOMIC DNA]</scope>
    <source>
        <strain evidence="3">BMOC 18-1129-001#AD2665</strain>
        <tissue evidence="3">Entire mites</tissue>
    </source>
</reference>
<sequence length="264" mass="27149">MWTISLQCILLVTLAMSSYSSTVMSSPMMPDHGGSHDDHAAKPSVASAPDAAAFTNAGHNHANCHDSAMANSNNVRTLVKRGLFDGLMPPVPGAPIASQQAPAGGQDFLSNFANQAQQVLATQQLLQSAQSLLSGGPNGAASQAMAAPQQAMQTAQATSARALEGAAQTAQAGQTGIRAALTELGQGLQRLTQTNPNLVPEVKSIYQRVSSTLSSASPSAPNPNNPLNITPAKNSEQLADNLGKVIGIQPAQPQPLYPNLMGGI</sequence>
<organism evidence="3 4">
    <name type="scientific">Fragariocoptes setiger</name>
    <dbReference type="NCBI Taxonomy" id="1670756"/>
    <lineage>
        <taxon>Eukaryota</taxon>
        <taxon>Metazoa</taxon>
        <taxon>Ecdysozoa</taxon>
        <taxon>Arthropoda</taxon>
        <taxon>Chelicerata</taxon>
        <taxon>Arachnida</taxon>
        <taxon>Acari</taxon>
        <taxon>Acariformes</taxon>
        <taxon>Trombidiformes</taxon>
        <taxon>Prostigmata</taxon>
        <taxon>Eupodina</taxon>
        <taxon>Eriophyoidea</taxon>
        <taxon>Phytoptidae</taxon>
        <taxon>Fragariocoptes</taxon>
    </lineage>
</organism>
<protein>
    <submittedName>
        <fullName evidence="3">Uncharacterized protein</fullName>
    </submittedName>
</protein>